<dbReference type="FunCoup" id="A0A6I9UF12">
    <property type="interactions" value="958"/>
</dbReference>
<proteinExistence type="predicted"/>
<name>A0A6I9UF12_SESIN</name>
<protein>
    <submittedName>
        <fullName evidence="2">Uncharacterized protein LOC105177275 isoform X1</fullName>
    </submittedName>
</protein>
<organism evidence="1 2">
    <name type="scientific">Sesamum indicum</name>
    <name type="common">Oriental sesame</name>
    <name type="synonym">Sesamum orientale</name>
    <dbReference type="NCBI Taxonomy" id="4182"/>
    <lineage>
        <taxon>Eukaryota</taxon>
        <taxon>Viridiplantae</taxon>
        <taxon>Streptophyta</taxon>
        <taxon>Embryophyta</taxon>
        <taxon>Tracheophyta</taxon>
        <taxon>Spermatophyta</taxon>
        <taxon>Magnoliopsida</taxon>
        <taxon>eudicotyledons</taxon>
        <taxon>Gunneridae</taxon>
        <taxon>Pentapetalae</taxon>
        <taxon>asterids</taxon>
        <taxon>lamiids</taxon>
        <taxon>Lamiales</taxon>
        <taxon>Pedaliaceae</taxon>
        <taxon>Sesamum</taxon>
    </lineage>
</organism>
<dbReference type="Gramene" id="SIN_1008033.t">
    <property type="protein sequence ID" value="SIN_1008033.t"/>
    <property type="gene ID" value="SIN_1008033"/>
</dbReference>
<dbReference type="PANTHER" id="PTHR34133">
    <property type="entry name" value="OS07G0633000 PROTEIN"/>
    <property type="match status" value="1"/>
</dbReference>
<dbReference type="InterPro" id="IPR018971">
    <property type="entry name" value="DUF1997"/>
</dbReference>
<dbReference type="OrthoDB" id="496281at2759"/>
<dbReference type="GeneID" id="105177275"/>
<dbReference type="AlphaFoldDB" id="A0A6I9UF12"/>
<keyword evidence="1" id="KW-1185">Reference proteome</keyword>
<evidence type="ECO:0000313" key="1">
    <source>
        <dbReference type="Proteomes" id="UP000504604"/>
    </source>
</evidence>
<dbReference type="PANTHER" id="PTHR34133:SF8">
    <property type="entry name" value="OS07G0633000 PROTEIN"/>
    <property type="match status" value="1"/>
</dbReference>
<accession>A0A6I9UF12</accession>
<dbReference type="KEGG" id="sind:105177275"/>
<dbReference type="InParanoid" id="A0A6I9UF12"/>
<evidence type="ECO:0000313" key="2">
    <source>
        <dbReference type="RefSeq" id="XP_011098658.1"/>
    </source>
</evidence>
<dbReference type="RefSeq" id="XP_011098658.1">
    <property type="nucleotide sequence ID" value="XM_011100356.2"/>
</dbReference>
<dbReference type="Proteomes" id="UP000504604">
    <property type="component" value="Linkage group LG15"/>
</dbReference>
<gene>
    <name evidence="2" type="primary">LOC105177275</name>
</gene>
<dbReference type="Pfam" id="PF09366">
    <property type="entry name" value="DUF1997"/>
    <property type="match status" value="1"/>
</dbReference>
<reference evidence="2" key="1">
    <citation type="submission" date="2025-08" db="UniProtKB">
        <authorList>
            <consortium name="RefSeq"/>
        </authorList>
    </citation>
    <scope>IDENTIFICATION</scope>
</reference>
<sequence length="268" mass="30449">MPPIPFRSSPASNFDLPEETAEMGEVAAAQSCRNALLPGHFKVYPLKLSAKWQCNVGKRLRVMKVEAQMVNPSTYSSRISTDIPLYETPGASFDVYLEDKPRVFKAIFPDKRRSQQLNEEEWRVHMLPIEFLFLTVSPVIDMRLRCKSCGKGYPPGVPQDISKVLELDIIRWELQGLDDMLKPSQFSLGVKGALYPDRRGPRSRLKGQLQMSISFILPPMLALVPEDIRRDVAESVLKRLVENMKDKVNGSLIADYSEFKRERPKALA</sequence>